<keyword evidence="1" id="KW-0862">Zinc</keyword>
<dbReference type="PROSITE" id="PS50158">
    <property type="entry name" value="ZF_CCHC"/>
    <property type="match status" value="1"/>
</dbReference>
<dbReference type="Pfam" id="PF14111">
    <property type="entry name" value="DUF4283"/>
    <property type="match status" value="1"/>
</dbReference>
<dbReference type="Proteomes" id="UP000239757">
    <property type="component" value="Unassembled WGS sequence"/>
</dbReference>
<keyword evidence="1" id="KW-0863">Zinc-finger</keyword>
<sequence length="230" mass="27309">MAEELKDLLEKLSVSEEESKRVFSFSRFLSNSKGHEAWVIGKVMSNEKINKEVMYRVLRSMWFTKEVVNFVELKEKVILVKLRDVDVRKRLLNLNPWLFDQNLFSLTSYVKDKEIEEYIFNLSPFWVRLYNIPFDQMDRKIVLKVGETIGEVMAIDWRDRDGGWIEYIRVKVKIDILKPLRRVVYFVGKEDAEIVCAIKYERFPAFCYKCGIVGHKTQKCILEGGQKELY</sequence>
<dbReference type="InterPro" id="IPR025836">
    <property type="entry name" value="Zn_knuckle_CX2CX4HX4C"/>
</dbReference>
<evidence type="ECO:0000259" key="2">
    <source>
        <dbReference type="PROSITE" id="PS50158"/>
    </source>
</evidence>
<dbReference type="PANTHER" id="PTHR31286:SF178">
    <property type="entry name" value="DUF4283 DOMAIN-CONTAINING PROTEIN"/>
    <property type="match status" value="1"/>
</dbReference>
<evidence type="ECO:0000256" key="1">
    <source>
        <dbReference type="PROSITE-ProRule" id="PRU00047"/>
    </source>
</evidence>
<protein>
    <recommendedName>
        <fullName evidence="2">CCHC-type domain-containing protein</fullName>
    </recommendedName>
</protein>
<dbReference type="InterPro" id="IPR040256">
    <property type="entry name" value="At4g02000-like"/>
</dbReference>
<dbReference type="InterPro" id="IPR001878">
    <property type="entry name" value="Znf_CCHC"/>
</dbReference>
<dbReference type="AlphaFoldDB" id="A0A2P5WJ99"/>
<dbReference type="PANTHER" id="PTHR31286">
    <property type="entry name" value="GLYCINE-RICH CELL WALL STRUCTURAL PROTEIN 1.8-LIKE"/>
    <property type="match status" value="1"/>
</dbReference>
<keyword evidence="1" id="KW-0479">Metal-binding</keyword>
<name>A0A2P5WJ99_GOSBA</name>
<dbReference type="EMBL" id="KZ667409">
    <property type="protein sequence ID" value="PPR91156.1"/>
    <property type="molecule type" value="Genomic_DNA"/>
</dbReference>
<accession>A0A2P5WJ99</accession>
<proteinExistence type="predicted"/>
<feature type="domain" description="CCHC-type" evidence="2">
    <location>
        <begin position="207"/>
        <end position="220"/>
    </location>
</feature>
<dbReference type="Pfam" id="PF14392">
    <property type="entry name" value="zf-CCHC_4"/>
    <property type="match status" value="1"/>
</dbReference>
<reference evidence="3 4" key="1">
    <citation type="submission" date="2015-01" db="EMBL/GenBank/DDBJ databases">
        <title>Genome of allotetraploid Gossypium barbadense reveals genomic plasticity and fiber elongation in cotton evolution.</title>
        <authorList>
            <person name="Chen X."/>
            <person name="Liu X."/>
            <person name="Zhao B."/>
            <person name="Zheng H."/>
            <person name="Hu Y."/>
            <person name="Lu G."/>
            <person name="Yang C."/>
            <person name="Chen J."/>
            <person name="Shan C."/>
            <person name="Zhang L."/>
            <person name="Zhou Y."/>
            <person name="Wang L."/>
            <person name="Guo W."/>
            <person name="Bai Y."/>
            <person name="Ruan J."/>
            <person name="Shangguan X."/>
            <person name="Mao Y."/>
            <person name="Jiang J."/>
            <person name="Zhu Y."/>
            <person name="Lei J."/>
            <person name="Kang H."/>
            <person name="Chen S."/>
            <person name="He X."/>
            <person name="Wang R."/>
            <person name="Wang Y."/>
            <person name="Chen J."/>
            <person name="Wang L."/>
            <person name="Yu S."/>
            <person name="Wang B."/>
            <person name="Wei J."/>
            <person name="Song S."/>
            <person name="Lu X."/>
            <person name="Gao Z."/>
            <person name="Gu W."/>
            <person name="Deng X."/>
            <person name="Ma D."/>
            <person name="Wang S."/>
            <person name="Liang W."/>
            <person name="Fang L."/>
            <person name="Cai C."/>
            <person name="Zhu X."/>
            <person name="Zhou B."/>
            <person name="Zhang Y."/>
            <person name="Chen Z."/>
            <person name="Xu S."/>
            <person name="Zhu R."/>
            <person name="Wang S."/>
            <person name="Zhang T."/>
            <person name="Zhao G."/>
        </authorList>
    </citation>
    <scope>NUCLEOTIDE SEQUENCE [LARGE SCALE GENOMIC DNA]</scope>
    <source>
        <strain evidence="4">cv. Xinhai21</strain>
        <tissue evidence="3">Leaf</tissue>
    </source>
</reference>
<dbReference type="OrthoDB" id="978193at2759"/>
<dbReference type="GO" id="GO:0003676">
    <property type="term" value="F:nucleic acid binding"/>
    <property type="evidence" value="ECO:0007669"/>
    <property type="project" value="InterPro"/>
</dbReference>
<organism evidence="3 4">
    <name type="scientific">Gossypium barbadense</name>
    <name type="common">Sea Island cotton</name>
    <name type="synonym">Hibiscus barbadensis</name>
    <dbReference type="NCBI Taxonomy" id="3634"/>
    <lineage>
        <taxon>Eukaryota</taxon>
        <taxon>Viridiplantae</taxon>
        <taxon>Streptophyta</taxon>
        <taxon>Embryophyta</taxon>
        <taxon>Tracheophyta</taxon>
        <taxon>Spermatophyta</taxon>
        <taxon>Magnoliopsida</taxon>
        <taxon>eudicotyledons</taxon>
        <taxon>Gunneridae</taxon>
        <taxon>Pentapetalae</taxon>
        <taxon>rosids</taxon>
        <taxon>malvids</taxon>
        <taxon>Malvales</taxon>
        <taxon>Malvaceae</taxon>
        <taxon>Malvoideae</taxon>
        <taxon>Gossypium</taxon>
    </lineage>
</organism>
<dbReference type="InterPro" id="IPR025558">
    <property type="entry name" value="DUF4283"/>
</dbReference>
<evidence type="ECO:0000313" key="3">
    <source>
        <dbReference type="EMBL" id="PPR91156.1"/>
    </source>
</evidence>
<gene>
    <name evidence="3" type="ORF">GOBAR_AA29530</name>
</gene>
<evidence type="ECO:0000313" key="4">
    <source>
        <dbReference type="Proteomes" id="UP000239757"/>
    </source>
</evidence>
<dbReference type="GO" id="GO:0008270">
    <property type="term" value="F:zinc ion binding"/>
    <property type="evidence" value="ECO:0007669"/>
    <property type="project" value="UniProtKB-KW"/>
</dbReference>